<organism evidence="7 8">
    <name type="scientific">Prunus avium</name>
    <name type="common">Cherry</name>
    <name type="synonym">Cerasus avium</name>
    <dbReference type="NCBI Taxonomy" id="42229"/>
    <lineage>
        <taxon>Eukaryota</taxon>
        <taxon>Viridiplantae</taxon>
        <taxon>Streptophyta</taxon>
        <taxon>Embryophyta</taxon>
        <taxon>Tracheophyta</taxon>
        <taxon>Spermatophyta</taxon>
        <taxon>Magnoliopsida</taxon>
        <taxon>eudicotyledons</taxon>
        <taxon>Gunneridae</taxon>
        <taxon>Pentapetalae</taxon>
        <taxon>rosids</taxon>
        <taxon>fabids</taxon>
        <taxon>Rosales</taxon>
        <taxon>Rosaceae</taxon>
        <taxon>Amygdaloideae</taxon>
        <taxon>Amygdaleae</taxon>
        <taxon>Prunus</taxon>
    </lineage>
</organism>
<feature type="transmembrane region" description="Helical" evidence="5">
    <location>
        <begin position="108"/>
        <end position="128"/>
    </location>
</feature>
<evidence type="ECO:0000313" key="8">
    <source>
        <dbReference type="RefSeq" id="XP_021803988.1"/>
    </source>
</evidence>
<feature type="transmembrane region" description="Helical" evidence="5">
    <location>
        <begin position="134"/>
        <end position="156"/>
    </location>
</feature>
<dbReference type="RefSeq" id="XP_021803988.1">
    <property type="nucleotide sequence ID" value="XM_021948296.1"/>
</dbReference>
<proteinExistence type="predicted"/>
<protein>
    <submittedName>
        <fullName evidence="8">CMP-sialic acid transporter 1-like</fullName>
    </submittedName>
</protein>
<accession>A0A6P5RQ93</accession>
<evidence type="ECO:0000256" key="5">
    <source>
        <dbReference type="SAM" id="Phobius"/>
    </source>
</evidence>
<keyword evidence="3 5" id="KW-1133">Transmembrane helix</keyword>
<keyword evidence="2 5" id="KW-0812">Transmembrane</keyword>
<evidence type="ECO:0000256" key="6">
    <source>
        <dbReference type="SAM" id="SignalP"/>
    </source>
</evidence>
<dbReference type="GO" id="GO:0000139">
    <property type="term" value="C:Golgi membrane"/>
    <property type="evidence" value="ECO:0007669"/>
    <property type="project" value="InterPro"/>
</dbReference>
<feature type="chain" id="PRO_5027953975" evidence="6">
    <location>
        <begin position="26"/>
        <end position="162"/>
    </location>
</feature>
<dbReference type="InterPro" id="IPR007271">
    <property type="entry name" value="Nuc_sug_transpt"/>
</dbReference>
<comment type="subcellular location">
    <subcellularLocation>
        <location evidence="1">Membrane</location>
        <topology evidence="1">Multi-pass membrane protein</topology>
    </subcellularLocation>
</comment>
<evidence type="ECO:0000313" key="7">
    <source>
        <dbReference type="Proteomes" id="UP000515124"/>
    </source>
</evidence>
<name>A0A6P5RQ93_PRUAV</name>
<reference evidence="8" key="1">
    <citation type="submission" date="2025-08" db="UniProtKB">
        <authorList>
            <consortium name="RefSeq"/>
        </authorList>
    </citation>
    <scope>IDENTIFICATION</scope>
</reference>
<evidence type="ECO:0000256" key="1">
    <source>
        <dbReference type="ARBA" id="ARBA00004141"/>
    </source>
</evidence>
<evidence type="ECO:0000256" key="2">
    <source>
        <dbReference type="ARBA" id="ARBA00022692"/>
    </source>
</evidence>
<dbReference type="AlphaFoldDB" id="A0A6P5RQ93"/>
<evidence type="ECO:0000256" key="4">
    <source>
        <dbReference type="ARBA" id="ARBA00023136"/>
    </source>
</evidence>
<dbReference type="Proteomes" id="UP000515124">
    <property type="component" value="Unplaced"/>
</dbReference>
<keyword evidence="7" id="KW-1185">Reference proteome</keyword>
<keyword evidence="6" id="KW-0732">Signal</keyword>
<dbReference type="Pfam" id="PF04142">
    <property type="entry name" value="Nuc_sug_transp"/>
    <property type="match status" value="1"/>
</dbReference>
<sequence>LFLRRKLSNLQWIAIVLLAVGTTTSQVKGCGEASCDSMFSAPIQGYMLGILSACMSALAGVYTEFLMKKNNDSLFGVIFNIARLLFDDFRGGFENGPWWQRLFNGYNLTTWLVVLNLGSTGLLVSWLMKYADNIVKVYSTSMAMLLTMVLSVYLFTFKPTLQ</sequence>
<dbReference type="GO" id="GO:0015165">
    <property type="term" value="F:pyrimidine nucleotide-sugar transmembrane transporter activity"/>
    <property type="evidence" value="ECO:0007669"/>
    <property type="project" value="InterPro"/>
</dbReference>
<gene>
    <name evidence="8" type="primary">LOC110748303</name>
</gene>
<feature type="signal peptide" evidence="6">
    <location>
        <begin position="1"/>
        <end position="25"/>
    </location>
</feature>
<keyword evidence="4 5" id="KW-0472">Membrane</keyword>
<dbReference type="GeneID" id="110748303"/>
<dbReference type="PANTHER" id="PTHR10231">
    <property type="entry name" value="NUCLEOTIDE-SUGAR TRANSMEMBRANE TRANSPORTER"/>
    <property type="match status" value="1"/>
</dbReference>
<evidence type="ECO:0000256" key="3">
    <source>
        <dbReference type="ARBA" id="ARBA00022989"/>
    </source>
</evidence>
<feature type="transmembrane region" description="Helical" evidence="5">
    <location>
        <begin position="45"/>
        <end position="65"/>
    </location>
</feature>
<dbReference type="KEGG" id="pavi:110748303"/>
<feature type="non-terminal residue" evidence="8">
    <location>
        <position position="162"/>
    </location>
</feature>
<feature type="non-terminal residue" evidence="8">
    <location>
        <position position="1"/>
    </location>
</feature>